<comment type="subcellular location">
    <subcellularLocation>
        <location evidence="2">Secreted</location>
    </subcellularLocation>
</comment>
<evidence type="ECO:0000256" key="4">
    <source>
        <dbReference type="ARBA" id="ARBA00022723"/>
    </source>
</evidence>
<evidence type="ECO:0000256" key="1">
    <source>
        <dbReference type="ARBA" id="ARBA00001973"/>
    </source>
</evidence>
<keyword evidence="3" id="KW-0964">Secreted</keyword>
<dbReference type="AlphaFoldDB" id="A0A292Q9I9"/>
<evidence type="ECO:0000256" key="13">
    <source>
        <dbReference type="SAM" id="SignalP"/>
    </source>
</evidence>
<dbReference type="GO" id="GO:0005576">
    <property type="term" value="C:extracellular region"/>
    <property type="evidence" value="ECO:0007669"/>
    <property type="project" value="UniProtKB-SubCell"/>
</dbReference>
<keyword evidence="5 13" id="KW-0732">Signal</keyword>
<name>A0A292Q9I9_9PEZI</name>
<evidence type="ECO:0000256" key="7">
    <source>
        <dbReference type="ARBA" id="ARBA00023008"/>
    </source>
</evidence>
<keyword evidence="4" id="KW-0479">Metal-binding</keyword>
<evidence type="ECO:0000256" key="10">
    <source>
        <dbReference type="ARBA" id="ARBA00023180"/>
    </source>
</evidence>
<evidence type="ECO:0000256" key="5">
    <source>
        <dbReference type="ARBA" id="ARBA00022729"/>
    </source>
</evidence>
<keyword evidence="7" id="KW-0186">Copper</keyword>
<accession>A0A292Q9I9</accession>
<organism evidence="14 15">
    <name type="scientific">Tuber aestivum</name>
    <name type="common">summer truffle</name>
    <dbReference type="NCBI Taxonomy" id="59557"/>
    <lineage>
        <taxon>Eukaryota</taxon>
        <taxon>Fungi</taxon>
        <taxon>Dikarya</taxon>
        <taxon>Ascomycota</taxon>
        <taxon>Pezizomycotina</taxon>
        <taxon>Pezizomycetes</taxon>
        <taxon>Pezizales</taxon>
        <taxon>Tuberaceae</taxon>
        <taxon>Tuber</taxon>
    </lineage>
</organism>
<feature type="compositionally biased region" description="Low complexity" evidence="12">
    <location>
        <begin position="290"/>
        <end position="309"/>
    </location>
</feature>
<evidence type="ECO:0000256" key="3">
    <source>
        <dbReference type="ARBA" id="ARBA00022525"/>
    </source>
</evidence>
<feature type="signal peptide" evidence="13">
    <location>
        <begin position="1"/>
        <end position="16"/>
    </location>
</feature>
<feature type="region of interest" description="Disordered" evidence="12">
    <location>
        <begin position="267"/>
        <end position="313"/>
    </location>
</feature>
<sequence length="346" mass="36463">MYMFAILLAVLPTAFAHQGLWHPSVFGFNGDGYSLVEPLAGKSFDQWWFHGNLNQKPTGQPMSLPAGGTATVEIACNKDFTSYGTKSDGRDACPTDILMAHCGPSSANDKPAPSYHAGTPIDPKQLLGCGLAIAYKDDATQVQPEDFTIFSVNDRCVDGLKQNFPVPAQMPDCPNGKCICSWFWQGQDSANEMYMTAFECKVDGATGTTPVGKPVPPKYCPSGSGCVSGPKQPMYWANDRSNVQFSGNFDEKPSYNAKWGFKNGAQDDIFGGTSGSNPGPAAPAPPTTDPTPTTLLTVTTKPTPTTAPSTGGGACDWPGHCAGASCKSDDDCSDVLACRGGRCASP</sequence>
<reference evidence="14" key="1">
    <citation type="submission" date="2015-10" db="EMBL/GenBank/DDBJ databases">
        <authorList>
            <person name="Regsiter A."/>
            <person name="william w."/>
        </authorList>
    </citation>
    <scope>NUCLEOTIDE SEQUENCE</scope>
    <source>
        <strain evidence="14">Montdore</strain>
    </source>
</reference>
<evidence type="ECO:0000256" key="2">
    <source>
        <dbReference type="ARBA" id="ARBA00004613"/>
    </source>
</evidence>
<feature type="chain" id="PRO_5012968394" description="Chitin-binding type-4 domain-containing protein" evidence="13">
    <location>
        <begin position="17"/>
        <end position="346"/>
    </location>
</feature>
<dbReference type="Pfam" id="PF22810">
    <property type="entry name" value="LPMO_AA14"/>
    <property type="match status" value="1"/>
</dbReference>
<evidence type="ECO:0000256" key="8">
    <source>
        <dbReference type="ARBA" id="ARBA00023033"/>
    </source>
</evidence>
<dbReference type="Gene3D" id="2.70.50.70">
    <property type="match status" value="1"/>
</dbReference>
<protein>
    <recommendedName>
        <fullName evidence="16">Chitin-binding type-4 domain-containing protein</fullName>
    </recommendedName>
</protein>
<evidence type="ECO:0000256" key="12">
    <source>
        <dbReference type="SAM" id="MobiDB-lite"/>
    </source>
</evidence>
<keyword evidence="15" id="KW-1185">Reference proteome</keyword>
<evidence type="ECO:0008006" key="16">
    <source>
        <dbReference type="Google" id="ProtNLM"/>
    </source>
</evidence>
<evidence type="ECO:0000256" key="9">
    <source>
        <dbReference type="ARBA" id="ARBA00023157"/>
    </source>
</evidence>
<dbReference type="GO" id="GO:0004497">
    <property type="term" value="F:monooxygenase activity"/>
    <property type="evidence" value="ECO:0007669"/>
    <property type="project" value="UniProtKB-KW"/>
</dbReference>
<keyword evidence="10" id="KW-0325">Glycoprotein</keyword>
<dbReference type="EMBL" id="LN890945">
    <property type="protein sequence ID" value="CUS15635.1"/>
    <property type="molecule type" value="Genomic_DNA"/>
</dbReference>
<evidence type="ECO:0000256" key="6">
    <source>
        <dbReference type="ARBA" id="ARBA00023002"/>
    </source>
</evidence>
<dbReference type="InterPro" id="IPR054497">
    <property type="entry name" value="LPMO_AA14"/>
</dbReference>
<evidence type="ECO:0000313" key="14">
    <source>
        <dbReference type="EMBL" id="CUS15635.1"/>
    </source>
</evidence>
<keyword evidence="6" id="KW-0560">Oxidoreductase</keyword>
<evidence type="ECO:0000256" key="11">
    <source>
        <dbReference type="ARBA" id="ARBA00046340"/>
    </source>
</evidence>
<proteinExistence type="inferred from homology"/>
<dbReference type="Proteomes" id="UP001412239">
    <property type="component" value="Unassembled WGS sequence"/>
</dbReference>
<dbReference type="GO" id="GO:0046872">
    <property type="term" value="F:metal ion binding"/>
    <property type="evidence" value="ECO:0007669"/>
    <property type="project" value="UniProtKB-KW"/>
</dbReference>
<gene>
    <name evidence="14" type="ORF">GSTUAT00000338001</name>
</gene>
<keyword evidence="8" id="KW-0503">Monooxygenase</keyword>
<comment type="similarity">
    <text evidence="11">Belongs to the polysaccharide monooxygenase AA14 family.</text>
</comment>
<keyword evidence="9" id="KW-1015">Disulfide bond</keyword>
<evidence type="ECO:0000313" key="15">
    <source>
        <dbReference type="Proteomes" id="UP001412239"/>
    </source>
</evidence>
<feature type="compositionally biased region" description="Pro residues" evidence="12">
    <location>
        <begin position="280"/>
        <end position="289"/>
    </location>
</feature>
<comment type="cofactor">
    <cofactor evidence="1">
        <name>Cu(2+)</name>
        <dbReference type="ChEBI" id="CHEBI:29036"/>
    </cofactor>
</comment>